<dbReference type="RefSeq" id="WP_034554608.1">
    <property type="nucleotide sequence ID" value="NZ_JRPC02000024.1"/>
</dbReference>
<proteinExistence type="predicted"/>
<dbReference type="InterPro" id="IPR006522">
    <property type="entry name" value="Phage_virion_morphogenesis"/>
</dbReference>
<name>A0A4U8UD92_9HELI</name>
<evidence type="ECO:0000313" key="2">
    <source>
        <dbReference type="EMBL" id="TLE14481.1"/>
    </source>
</evidence>
<comment type="caution">
    <text evidence="2">The sequence shown here is derived from an EMBL/GenBank/DDBJ whole genome shotgun (WGS) entry which is preliminary data.</text>
</comment>
<dbReference type="Pfam" id="PF05069">
    <property type="entry name" value="Phage_tail_S"/>
    <property type="match status" value="1"/>
</dbReference>
<feature type="region of interest" description="Disordered" evidence="1">
    <location>
        <begin position="43"/>
        <end position="64"/>
    </location>
</feature>
<keyword evidence="3" id="KW-1185">Reference proteome</keyword>
<evidence type="ECO:0000313" key="3">
    <source>
        <dbReference type="Proteomes" id="UP000029920"/>
    </source>
</evidence>
<accession>A0A4U8UD92</accession>
<sequence length="152" mass="17035">MAEIIISIEKLKGRLEKLSKVLANKKPLLRRIANTLQNVTEESFDKQTSPFGRRWKPNSPKTLAGKRGNKILIKSGHLSQSFTQKITGNSVRVGTNKTYAAIHQFGGKAGRGKKVNIPARPFMPIKSNGEIPKDLEDKLEKEVVDYLKDVLR</sequence>
<gene>
    <name evidence="2" type="ORF">LS72_008755</name>
</gene>
<organism evidence="2 3">
    <name type="scientific">Helicobacter apodemus</name>
    <dbReference type="NCBI Taxonomy" id="135569"/>
    <lineage>
        <taxon>Bacteria</taxon>
        <taxon>Pseudomonadati</taxon>
        <taxon>Campylobacterota</taxon>
        <taxon>Epsilonproteobacteria</taxon>
        <taxon>Campylobacterales</taxon>
        <taxon>Helicobacteraceae</taxon>
        <taxon>Helicobacter</taxon>
    </lineage>
</organism>
<protein>
    <submittedName>
        <fullName evidence="2">Phage virion morphogenesis protein</fullName>
    </submittedName>
</protein>
<reference evidence="2 3" key="1">
    <citation type="journal article" date="2014" name="Genome Announc.">
        <title>Draft genome sequences of eight enterohepatic helicobacter species isolated from both laboratory and wild rodents.</title>
        <authorList>
            <person name="Sheh A."/>
            <person name="Shen Z."/>
            <person name="Fox J.G."/>
        </authorList>
    </citation>
    <scope>NUCLEOTIDE SEQUENCE [LARGE SCALE GENOMIC DNA]</scope>
    <source>
        <strain evidence="2 3">MIT-03-7007</strain>
    </source>
</reference>
<dbReference type="EMBL" id="JRPC02000024">
    <property type="protein sequence ID" value="TLE14481.1"/>
    <property type="molecule type" value="Genomic_DNA"/>
</dbReference>
<dbReference type="NCBIfam" id="TIGR01635">
    <property type="entry name" value="tail_comp_S"/>
    <property type="match status" value="1"/>
</dbReference>
<dbReference type="AlphaFoldDB" id="A0A4U8UD92"/>
<dbReference type="Proteomes" id="UP000029920">
    <property type="component" value="Unassembled WGS sequence"/>
</dbReference>
<evidence type="ECO:0000256" key="1">
    <source>
        <dbReference type="SAM" id="MobiDB-lite"/>
    </source>
</evidence>